<keyword evidence="3" id="KW-1185">Reference proteome</keyword>
<reference evidence="2 3" key="1">
    <citation type="submission" date="2020-06" db="EMBL/GenBank/DDBJ databases">
        <title>Sulfitobacter algicola sp. nov., isolated from green algae.</title>
        <authorList>
            <person name="Wang C."/>
        </authorList>
    </citation>
    <scope>NUCLEOTIDE SEQUENCE [LARGE SCALE GENOMIC DNA]</scope>
    <source>
        <strain evidence="2 3">1151</strain>
    </source>
</reference>
<accession>A0ABX2J136</accession>
<comment type="caution">
    <text evidence="2">The sequence shown here is derived from an EMBL/GenBank/DDBJ whole genome shotgun (WGS) entry which is preliminary data.</text>
</comment>
<feature type="chain" id="PRO_5047347624" evidence="1">
    <location>
        <begin position="21"/>
        <end position="129"/>
    </location>
</feature>
<name>A0ABX2J136_9RHOB</name>
<evidence type="ECO:0000313" key="3">
    <source>
        <dbReference type="Proteomes" id="UP000777935"/>
    </source>
</evidence>
<dbReference type="EMBL" id="JABUFE010000013">
    <property type="protein sequence ID" value="NSX56528.1"/>
    <property type="molecule type" value="Genomic_DNA"/>
</dbReference>
<dbReference type="InterPro" id="IPR045467">
    <property type="entry name" value="DUF6497"/>
</dbReference>
<organism evidence="2 3">
    <name type="scientific">Parasulfitobacter algicola</name>
    <dbReference type="NCBI Taxonomy" id="2614809"/>
    <lineage>
        <taxon>Bacteria</taxon>
        <taxon>Pseudomonadati</taxon>
        <taxon>Pseudomonadota</taxon>
        <taxon>Alphaproteobacteria</taxon>
        <taxon>Rhodobacterales</taxon>
        <taxon>Roseobacteraceae</taxon>
        <taxon>Parasulfitobacter</taxon>
    </lineage>
</organism>
<gene>
    <name evidence="2" type="ORF">HRQ87_17200</name>
</gene>
<proteinExistence type="predicted"/>
<dbReference type="Pfam" id="PF20107">
    <property type="entry name" value="DUF6497"/>
    <property type="match status" value="1"/>
</dbReference>
<evidence type="ECO:0000256" key="1">
    <source>
        <dbReference type="SAM" id="SignalP"/>
    </source>
</evidence>
<dbReference type="RefSeq" id="WP_174139680.1">
    <property type="nucleotide sequence ID" value="NZ_JABUFE010000013.1"/>
</dbReference>
<feature type="signal peptide" evidence="1">
    <location>
        <begin position="1"/>
        <end position="20"/>
    </location>
</feature>
<dbReference type="Proteomes" id="UP000777935">
    <property type="component" value="Unassembled WGS sequence"/>
</dbReference>
<keyword evidence="1" id="KW-0732">Signal</keyword>
<evidence type="ECO:0000313" key="2">
    <source>
        <dbReference type="EMBL" id="NSX56528.1"/>
    </source>
</evidence>
<sequence>MSQLLRIFIICIASTTPLWAEVALPSGQTVTLQDMLIEDTAEPVARFRYIAPAISRQTGYLNYADVEADFQVLCRDHALQLLADQGIRPAQVIVSLSDRPVAFGVTLPEATQFFEAFRIEDQSCVWDMF</sequence>
<protein>
    <submittedName>
        <fullName evidence="2">Acetolactate synthase</fullName>
    </submittedName>
</protein>